<accession>A0A7W0CUY2</accession>
<evidence type="ECO:0000313" key="3">
    <source>
        <dbReference type="Proteomes" id="UP000530928"/>
    </source>
</evidence>
<feature type="compositionally biased region" description="Basic and acidic residues" evidence="1">
    <location>
        <begin position="44"/>
        <end position="90"/>
    </location>
</feature>
<comment type="caution">
    <text evidence="2">The sequence shown here is derived from an EMBL/GenBank/DDBJ whole genome shotgun (WGS) entry which is preliminary data.</text>
</comment>
<evidence type="ECO:0000256" key="1">
    <source>
        <dbReference type="SAM" id="MobiDB-lite"/>
    </source>
</evidence>
<gene>
    <name evidence="2" type="ORF">HNR30_009126</name>
</gene>
<keyword evidence="3" id="KW-1185">Reference proteome</keyword>
<dbReference type="EMBL" id="JACDUR010000013">
    <property type="protein sequence ID" value="MBA2897720.1"/>
    <property type="molecule type" value="Genomic_DNA"/>
</dbReference>
<protein>
    <submittedName>
        <fullName evidence="2">Uncharacterized protein</fullName>
    </submittedName>
</protein>
<feature type="region of interest" description="Disordered" evidence="1">
    <location>
        <begin position="36"/>
        <end position="154"/>
    </location>
</feature>
<dbReference type="Proteomes" id="UP000530928">
    <property type="component" value="Unassembled WGS sequence"/>
</dbReference>
<reference evidence="2 3" key="1">
    <citation type="submission" date="2020-07" db="EMBL/GenBank/DDBJ databases">
        <title>Genomic Encyclopedia of Type Strains, Phase IV (KMG-IV): sequencing the most valuable type-strain genomes for metagenomic binning, comparative biology and taxonomic classification.</title>
        <authorList>
            <person name="Goeker M."/>
        </authorList>
    </citation>
    <scope>NUCLEOTIDE SEQUENCE [LARGE SCALE GENOMIC DNA]</scope>
    <source>
        <strain evidence="2 3">DSM 45533</strain>
    </source>
</reference>
<feature type="compositionally biased region" description="Basic and acidic residues" evidence="1">
    <location>
        <begin position="105"/>
        <end position="119"/>
    </location>
</feature>
<dbReference type="RefSeq" id="WP_181616408.1">
    <property type="nucleotide sequence ID" value="NZ_BAABAM010000015.1"/>
</dbReference>
<proteinExistence type="predicted"/>
<dbReference type="AlphaFoldDB" id="A0A7W0CUY2"/>
<feature type="compositionally biased region" description="Basic and acidic residues" evidence="1">
    <location>
        <begin position="129"/>
        <end position="154"/>
    </location>
</feature>
<sequence length="154" mass="16949">MKRSGTLLELSRTPFGVGLLDDATLTIRRAQLAQAATEAAARLRTGDRSSPTDHPVDRRRDPTGRPADDPRSTYEKIRQELAAAHDELGRRAGLPAEAQAVETAARAEHAEHERQRIESEVAGQPELIQPRRDLGEPSRMPAAHDHGRDLESGR</sequence>
<name>A0A7W0CUY2_9ACTN</name>
<organism evidence="2 3">
    <name type="scientific">Nonomuraea soli</name>
    <dbReference type="NCBI Taxonomy" id="1032476"/>
    <lineage>
        <taxon>Bacteria</taxon>
        <taxon>Bacillati</taxon>
        <taxon>Actinomycetota</taxon>
        <taxon>Actinomycetes</taxon>
        <taxon>Streptosporangiales</taxon>
        <taxon>Streptosporangiaceae</taxon>
        <taxon>Nonomuraea</taxon>
    </lineage>
</organism>
<evidence type="ECO:0000313" key="2">
    <source>
        <dbReference type="EMBL" id="MBA2897720.1"/>
    </source>
</evidence>